<dbReference type="Pfam" id="PF04397">
    <property type="entry name" value="LytTR"/>
    <property type="match status" value="1"/>
</dbReference>
<feature type="domain" description="HTH LytTR-type" evidence="3">
    <location>
        <begin position="132"/>
        <end position="230"/>
    </location>
</feature>
<protein>
    <submittedName>
        <fullName evidence="4">LytTR family DNA-binding domain-containing protein</fullName>
    </submittedName>
</protein>
<evidence type="ECO:0000259" key="2">
    <source>
        <dbReference type="PROSITE" id="PS50110"/>
    </source>
</evidence>
<dbReference type="SUPFAM" id="SSF52172">
    <property type="entry name" value="CheY-like"/>
    <property type="match status" value="1"/>
</dbReference>
<feature type="modified residue" description="4-aspartylphosphate" evidence="1">
    <location>
        <position position="56"/>
    </location>
</feature>
<dbReference type="Proteomes" id="UP001500841">
    <property type="component" value="Unassembled WGS sequence"/>
</dbReference>
<sequence>MKKIRCLIVDDEPIARKVLREFIERIPFLSACGQCENTMKAELFIKQNEADLILLDIEMPKLSGLEWLKRTPVKPMIILTTAFQNYALEGYELDIIDYLLKPIAFDRFLKAMQKVREYAEMREHLIAGTGYLFVRSDKRIEKIELKDVLYAESVGNYVHIVTTEKKLLAYLTLKSLEAQLPGHDFVKVHQSFLVNLSQIEAIDGNRIIIGHNEIPVSRSFRGRLMQIVEQRILRR</sequence>
<comment type="caution">
    <text evidence="4">The sequence shown here is derived from an EMBL/GenBank/DDBJ whole genome shotgun (WGS) entry which is preliminary data.</text>
</comment>
<gene>
    <name evidence="4" type="ORF">GCM10022392_27770</name>
</gene>
<dbReference type="SMART" id="SM00850">
    <property type="entry name" value="LytTR"/>
    <property type="match status" value="1"/>
</dbReference>
<dbReference type="PANTHER" id="PTHR37299">
    <property type="entry name" value="TRANSCRIPTIONAL REGULATOR-RELATED"/>
    <property type="match status" value="1"/>
</dbReference>
<dbReference type="InterPro" id="IPR046947">
    <property type="entry name" value="LytR-like"/>
</dbReference>
<name>A0ABP7X191_9SPHI</name>
<evidence type="ECO:0000313" key="5">
    <source>
        <dbReference type="Proteomes" id="UP001500841"/>
    </source>
</evidence>
<keyword evidence="1" id="KW-0597">Phosphoprotein</keyword>
<evidence type="ECO:0000313" key="4">
    <source>
        <dbReference type="EMBL" id="GAA4101482.1"/>
    </source>
</evidence>
<keyword evidence="5" id="KW-1185">Reference proteome</keyword>
<dbReference type="SMART" id="SM00448">
    <property type="entry name" value="REC"/>
    <property type="match status" value="1"/>
</dbReference>
<dbReference type="PROSITE" id="PS50930">
    <property type="entry name" value="HTH_LYTTR"/>
    <property type="match status" value="1"/>
</dbReference>
<dbReference type="GO" id="GO:0003677">
    <property type="term" value="F:DNA binding"/>
    <property type="evidence" value="ECO:0007669"/>
    <property type="project" value="UniProtKB-KW"/>
</dbReference>
<dbReference type="InterPro" id="IPR011006">
    <property type="entry name" value="CheY-like_superfamily"/>
</dbReference>
<dbReference type="PROSITE" id="PS50110">
    <property type="entry name" value="RESPONSE_REGULATORY"/>
    <property type="match status" value="1"/>
</dbReference>
<accession>A0ABP7X191</accession>
<dbReference type="Pfam" id="PF00072">
    <property type="entry name" value="Response_reg"/>
    <property type="match status" value="1"/>
</dbReference>
<feature type="domain" description="Response regulatory" evidence="2">
    <location>
        <begin position="5"/>
        <end position="116"/>
    </location>
</feature>
<dbReference type="EMBL" id="BAABCV010000010">
    <property type="protein sequence ID" value="GAA4101482.1"/>
    <property type="molecule type" value="Genomic_DNA"/>
</dbReference>
<organism evidence="4 5">
    <name type="scientific">Mucilaginibacter panaciglaebae</name>
    <dbReference type="NCBI Taxonomy" id="502331"/>
    <lineage>
        <taxon>Bacteria</taxon>
        <taxon>Pseudomonadati</taxon>
        <taxon>Bacteroidota</taxon>
        <taxon>Sphingobacteriia</taxon>
        <taxon>Sphingobacteriales</taxon>
        <taxon>Sphingobacteriaceae</taxon>
        <taxon>Mucilaginibacter</taxon>
    </lineage>
</organism>
<dbReference type="Gene3D" id="2.40.50.1020">
    <property type="entry name" value="LytTr DNA-binding domain"/>
    <property type="match status" value="1"/>
</dbReference>
<reference evidence="5" key="1">
    <citation type="journal article" date="2019" name="Int. J. Syst. Evol. Microbiol.">
        <title>The Global Catalogue of Microorganisms (GCM) 10K type strain sequencing project: providing services to taxonomists for standard genome sequencing and annotation.</title>
        <authorList>
            <consortium name="The Broad Institute Genomics Platform"/>
            <consortium name="The Broad Institute Genome Sequencing Center for Infectious Disease"/>
            <person name="Wu L."/>
            <person name="Ma J."/>
        </authorList>
    </citation>
    <scope>NUCLEOTIDE SEQUENCE [LARGE SCALE GENOMIC DNA]</scope>
    <source>
        <strain evidence="5">JCM 17085</strain>
    </source>
</reference>
<proteinExistence type="predicted"/>
<dbReference type="InterPro" id="IPR001789">
    <property type="entry name" value="Sig_transdc_resp-reg_receiver"/>
</dbReference>
<keyword evidence="4" id="KW-0238">DNA-binding</keyword>
<dbReference type="RefSeq" id="WP_345105693.1">
    <property type="nucleotide sequence ID" value="NZ_BAABCV010000010.1"/>
</dbReference>
<dbReference type="InterPro" id="IPR007492">
    <property type="entry name" value="LytTR_DNA-bd_dom"/>
</dbReference>
<dbReference type="Gene3D" id="3.40.50.2300">
    <property type="match status" value="1"/>
</dbReference>
<evidence type="ECO:0000256" key="1">
    <source>
        <dbReference type="PROSITE-ProRule" id="PRU00169"/>
    </source>
</evidence>
<evidence type="ECO:0000259" key="3">
    <source>
        <dbReference type="PROSITE" id="PS50930"/>
    </source>
</evidence>
<dbReference type="PANTHER" id="PTHR37299:SF1">
    <property type="entry name" value="STAGE 0 SPORULATION PROTEIN A HOMOLOG"/>
    <property type="match status" value="1"/>
</dbReference>